<dbReference type="InterPro" id="IPR020846">
    <property type="entry name" value="MFS_dom"/>
</dbReference>
<dbReference type="Pfam" id="PF07690">
    <property type="entry name" value="MFS_1"/>
    <property type="match status" value="1"/>
</dbReference>
<dbReference type="InterPro" id="IPR011701">
    <property type="entry name" value="MFS"/>
</dbReference>
<evidence type="ECO:0000256" key="2">
    <source>
        <dbReference type="ARBA" id="ARBA00022692"/>
    </source>
</evidence>
<protein>
    <submittedName>
        <fullName evidence="8">Feline leukemia virus subgroup C receptor-related protein 2-like isoform X1</fullName>
    </submittedName>
</protein>
<keyword evidence="2 5" id="KW-0812">Transmembrane</keyword>
<dbReference type="SUPFAM" id="SSF103473">
    <property type="entry name" value="MFS general substrate transporter"/>
    <property type="match status" value="1"/>
</dbReference>
<dbReference type="Proteomes" id="UP000694941">
    <property type="component" value="Unplaced"/>
</dbReference>
<dbReference type="PROSITE" id="PS50850">
    <property type="entry name" value="MFS"/>
    <property type="match status" value="1"/>
</dbReference>
<feature type="transmembrane region" description="Helical" evidence="5">
    <location>
        <begin position="95"/>
        <end position="117"/>
    </location>
</feature>
<dbReference type="Gene3D" id="1.20.1250.20">
    <property type="entry name" value="MFS general substrate transporter like domains"/>
    <property type="match status" value="1"/>
</dbReference>
<evidence type="ECO:0000256" key="1">
    <source>
        <dbReference type="ARBA" id="ARBA00004141"/>
    </source>
</evidence>
<reference evidence="8" key="1">
    <citation type="submission" date="2025-08" db="UniProtKB">
        <authorList>
            <consortium name="RefSeq"/>
        </authorList>
    </citation>
    <scope>IDENTIFICATION</scope>
    <source>
        <tissue evidence="8">Muscle</tissue>
    </source>
</reference>
<dbReference type="GeneID" id="106464852"/>
<comment type="subcellular location">
    <subcellularLocation>
        <location evidence="1">Membrane</location>
        <topology evidence="1">Multi-pass membrane protein</topology>
    </subcellularLocation>
</comment>
<accession>A0ABM1SXJ8</accession>
<dbReference type="PANTHER" id="PTHR10924:SF4">
    <property type="entry name" value="GH15861P"/>
    <property type="match status" value="1"/>
</dbReference>
<dbReference type="CDD" id="cd17398">
    <property type="entry name" value="MFS_FLVCR_like"/>
    <property type="match status" value="1"/>
</dbReference>
<feature type="transmembrane region" description="Helical" evidence="5">
    <location>
        <begin position="316"/>
        <end position="336"/>
    </location>
</feature>
<name>A0ABM1SXJ8_LIMPO</name>
<evidence type="ECO:0000256" key="3">
    <source>
        <dbReference type="ARBA" id="ARBA00022989"/>
    </source>
</evidence>
<feature type="transmembrane region" description="Helical" evidence="5">
    <location>
        <begin position="57"/>
        <end position="75"/>
    </location>
</feature>
<dbReference type="InterPro" id="IPR049680">
    <property type="entry name" value="FLVCR1-2_SLC49-like"/>
</dbReference>
<feature type="transmembrane region" description="Helical" evidence="5">
    <location>
        <begin position="277"/>
        <end position="296"/>
    </location>
</feature>
<feature type="transmembrane region" description="Helical" evidence="5">
    <location>
        <begin position="436"/>
        <end position="456"/>
    </location>
</feature>
<keyword evidence="4 5" id="KW-0472">Membrane</keyword>
<feature type="transmembrane region" description="Helical" evidence="5">
    <location>
        <begin position="224"/>
        <end position="244"/>
    </location>
</feature>
<evidence type="ECO:0000256" key="4">
    <source>
        <dbReference type="ARBA" id="ARBA00023136"/>
    </source>
</evidence>
<feature type="transmembrane region" description="Helical" evidence="5">
    <location>
        <begin position="124"/>
        <end position="145"/>
    </location>
</feature>
<sequence length="483" mass="53470">MASMVETEEERAFSTPEPPVNGNADLEFAPPFISSSNFPVPINKTFQPQIQLYPVRFLVLLLFVLYSMSNAFQWIEYSIITNVIAFYYDVGSFSVNWTSVVYMVTYIPLIFPASWLLDKKGLRFVVVIGSFGTCLGSWIKCASLSPDRFAVTMFGQTITAMSQVFILGIPPRLAAVWFGENEVSRACSVGVFGNQLGIALGFLLPPFLVPISDDKEKVGYDLGILFYGVAIFTTLLLLVILFAFKDKPCHPPSVAQALSSNQEENYWHSVLRLVKNINYIILLVTYGINVGVFYALSTLLNQMVLYHYPGEETNAGWIGLLIVLAGMIGSVVCGFILDKTHRFKETTFVTYFLSLVGMLVYTFILPAGNIWLVFLIAGFLGFFMTGYLPLGFELAAEITYPESEGTSSGLLNASAQVFGILFTLGSSWVFENYKDLIANGVLSGMLLIGTIMTALIKSDLRRQNASEMASRENSSGQLINNKF</sequence>
<feature type="domain" description="Major facilitator superfamily (MFS) profile" evidence="6">
    <location>
        <begin position="55"/>
        <end position="461"/>
    </location>
</feature>
<proteinExistence type="predicted"/>
<keyword evidence="3 5" id="KW-1133">Transmembrane helix</keyword>
<evidence type="ECO:0000259" key="6">
    <source>
        <dbReference type="PROSITE" id="PS50850"/>
    </source>
</evidence>
<keyword evidence="7" id="KW-1185">Reference proteome</keyword>
<dbReference type="PANTHER" id="PTHR10924">
    <property type="entry name" value="MAJOR FACILITATOR SUPERFAMILY PROTEIN-RELATED"/>
    <property type="match status" value="1"/>
</dbReference>
<feature type="transmembrane region" description="Helical" evidence="5">
    <location>
        <begin position="186"/>
        <end position="204"/>
    </location>
</feature>
<feature type="transmembrane region" description="Helical" evidence="5">
    <location>
        <begin position="157"/>
        <end position="179"/>
    </location>
</feature>
<gene>
    <name evidence="8" type="primary">LOC106464852</name>
</gene>
<feature type="transmembrane region" description="Helical" evidence="5">
    <location>
        <begin position="370"/>
        <end position="390"/>
    </location>
</feature>
<feature type="transmembrane region" description="Helical" evidence="5">
    <location>
        <begin position="410"/>
        <end position="430"/>
    </location>
</feature>
<feature type="transmembrane region" description="Helical" evidence="5">
    <location>
        <begin position="348"/>
        <end position="364"/>
    </location>
</feature>
<evidence type="ECO:0000313" key="7">
    <source>
        <dbReference type="Proteomes" id="UP000694941"/>
    </source>
</evidence>
<evidence type="ECO:0000313" key="8">
    <source>
        <dbReference type="RefSeq" id="XP_022248354.1"/>
    </source>
</evidence>
<evidence type="ECO:0000256" key="5">
    <source>
        <dbReference type="SAM" id="Phobius"/>
    </source>
</evidence>
<dbReference type="InterPro" id="IPR036259">
    <property type="entry name" value="MFS_trans_sf"/>
</dbReference>
<dbReference type="RefSeq" id="XP_022248354.1">
    <property type="nucleotide sequence ID" value="XM_022392646.1"/>
</dbReference>
<organism evidence="7 8">
    <name type="scientific">Limulus polyphemus</name>
    <name type="common">Atlantic horseshoe crab</name>
    <dbReference type="NCBI Taxonomy" id="6850"/>
    <lineage>
        <taxon>Eukaryota</taxon>
        <taxon>Metazoa</taxon>
        <taxon>Ecdysozoa</taxon>
        <taxon>Arthropoda</taxon>
        <taxon>Chelicerata</taxon>
        <taxon>Merostomata</taxon>
        <taxon>Xiphosura</taxon>
        <taxon>Limulidae</taxon>
        <taxon>Limulus</taxon>
    </lineage>
</organism>